<evidence type="ECO:0000313" key="9">
    <source>
        <dbReference type="Proteomes" id="UP000030661"/>
    </source>
</evidence>
<proteinExistence type="inferred from homology"/>
<comment type="similarity">
    <text evidence="6">Belongs to the peptidase M48 family.</text>
</comment>
<dbReference type="CDD" id="cd07331">
    <property type="entry name" value="M48C_Oma1_like"/>
    <property type="match status" value="1"/>
</dbReference>
<dbReference type="PROSITE" id="PS51257">
    <property type="entry name" value="PROKAR_LIPOPROTEIN"/>
    <property type="match status" value="1"/>
</dbReference>
<evidence type="ECO:0000256" key="4">
    <source>
        <dbReference type="ARBA" id="ARBA00022833"/>
    </source>
</evidence>
<dbReference type="PANTHER" id="PTHR22726">
    <property type="entry name" value="METALLOENDOPEPTIDASE OMA1"/>
    <property type="match status" value="1"/>
</dbReference>
<evidence type="ECO:0000313" key="8">
    <source>
        <dbReference type="EMBL" id="GAK56894.1"/>
    </source>
</evidence>
<organism evidence="8">
    <name type="scientific">Vecturithrix granuli</name>
    <dbReference type="NCBI Taxonomy" id="1499967"/>
    <lineage>
        <taxon>Bacteria</taxon>
        <taxon>Candidatus Moduliflexota</taxon>
        <taxon>Candidatus Vecturitrichia</taxon>
        <taxon>Candidatus Vecturitrichales</taxon>
        <taxon>Candidatus Vecturitrichaceae</taxon>
        <taxon>Candidatus Vecturithrix</taxon>
    </lineage>
</organism>
<dbReference type="GO" id="GO:0016020">
    <property type="term" value="C:membrane"/>
    <property type="evidence" value="ECO:0007669"/>
    <property type="project" value="TreeGrafter"/>
</dbReference>
<dbReference type="GO" id="GO:0004222">
    <property type="term" value="F:metalloendopeptidase activity"/>
    <property type="evidence" value="ECO:0007669"/>
    <property type="project" value="InterPro"/>
</dbReference>
<dbReference type="eggNOG" id="COG0501">
    <property type="taxonomic scope" value="Bacteria"/>
</dbReference>
<dbReference type="Pfam" id="PF01435">
    <property type="entry name" value="Peptidase_M48"/>
    <property type="match status" value="1"/>
</dbReference>
<dbReference type="Gene3D" id="3.30.2010.10">
    <property type="entry name" value="Metalloproteases ('zincins'), catalytic domain"/>
    <property type="match status" value="1"/>
</dbReference>
<dbReference type="InterPro" id="IPR051156">
    <property type="entry name" value="Mito/Outer_Membr_Metalloprot"/>
</dbReference>
<feature type="domain" description="Peptidase M48" evidence="7">
    <location>
        <begin position="80"/>
        <end position="263"/>
    </location>
</feature>
<comment type="cofactor">
    <cofactor evidence="6">
        <name>Zn(2+)</name>
        <dbReference type="ChEBI" id="CHEBI:29105"/>
    </cofactor>
    <text evidence="6">Binds 1 zinc ion per subunit.</text>
</comment>
<keyword evidence="5 6" id="KW-0482">Metalloprotease</keyword>
<reference evidence="8" key="1">
    <citation type="journal article" date="2015" name="PeerJ">
        <title>First genomic representation of candidate bacterial phylum KSB3 points to enhanced environmental sensing as a trigger of wastewater bulking.</title>
        <authorList>
            <person name="Sekiguchi Y."/>
            <person name="Ohashi A."/>
            <person name="Parks D.H."/>
            <person name="Yamauchi T."/>
            <person name="Tyson G.W."/>
            <person name="Hugenholtz P."/>
        </authorList>
    </citation>
    <scope>NUCLEOTIDE SEQUENCE [LARGE SCALE GENOMIC DNA]</scope>
</reference>
<gene>
    <name evidence="8" type="ORF">U27_03858</name>
</gene>
<dbReference type="InterPro" id="IPR001915">
    <property type="entry name" value="Peptidase_M48"/>
</dbReference>
<keyword evidence="9" id="KW-1185">Reference proteome</keyword>
<dbReference type="STRING" id="1499967.U27_03858"/>
<name>A0A081BX39_VECG1</name>
<dbReference type="AlphaFoldDB" id="A0A081BX39"/>
<keyword evidence="1 6" id="KW-0645">Protease</keyword>
<evidence type="ECO:0000256" key="6">
    <source>
        <dbReference type="RuleBase" id="RU003983"/>
    </source>
</evidence>
<dbReference type="GO" id="GO:0051603">
    <property type="term" value="P:proteolysis involved in protein catabolic process"/>
    <property type="evidence" value="ECO:0007669"/>
    <property type="project" value="TreeGrafter"/>
</dbReference>
<sequence>MYRYINIHISQCSFLVLLVSLLVFITSCATVPVTGRSQLSLIPSDSLLSMSFQQYSEFLQENKLSSNTQQTQMVKRVGTRIQSAVEQYFQQQNMSQELRNYQWEFNLVESEDVNAWCMPGGKVVVYTGILPITQDETGLAVVMGHEIAHAIAQHGNERMSQGLLLELGGMALSEALRSRPQKTQQLWMTAFGLGAQVGAILPYSRLHETEADRLGLIFMAMAGYDPRAAVDFWQRMAQAGGAGVPEFLSTHPSDTTRIRNIQNFIPEALQYYQGNTTIGPANTTNRPVRGGYRR</sequence>
<evidence type="ECO:0000256" key="2">
    <source>
        <dbReference type="ARBA" id="ARBA00022723"/>
    </source>
</evidence>
<accession>A0A081BX39</accession>
<evidence type="ECO:0000256" key="5">
    <source>
        <dbReference type="ARBA" id="ARBA00023049"/>
    </source>
</evidence>
<keyword evidence="4 6" id="KW-0862">Zinc</keyword>
<keyword evidence="2" id="KW-0479">Metal-binding</keyword>
<evidence type="ECO:0000256" key="1">
    <source>
        <dbReference type="ARBA" id="ARBA00022670"/>
    </source>
</evidence>
<dbReference type="PANTHER" id="PTHR22726:SF1">
    <property type="entry name" value="METALLOENDOPEPTIDASE OMA1, MITOCHONDRIAL"/>
    <property type="match status" value="1"/>
</dbReference>
<dbReference type="Proteomes" id="UP000030661">
    <property type="component" value="Unassembled WGS sequence"/>
</dbReference>
<dbReference type="GO" id="GO:0046872">
    <property type="term" value="F:metal ion binding"/>
    <property type="evidence" value="ECO:0007669"/>
    <property type="project" value="UniProtKB-KW"/>
</dbReference>
<evidence type="ECO:0000259" key="7">
    <source>
        <dbReference type="Pfam" id="PF01435"/>
    </source>
</evidence>
<evidence type="ECO:0000256" key="3">
    <source>
        <dbReference type="ARBA" id="ARBA00022801"/>
    </source>
</evidence>
<dbReference type="HOGENOM" id="CLU_029002_5_0_0"/>
<keyword evidence="3 6" id="KW-0378">Hydrolase</keyword>
<protein>
    <submittedName>
        <fullName evidence="8">Peptidase, M48 family</fullName>
    </submittedName>
</protein>
<dbReference type="EMBL" id="DF820465">
    <property type="protein sequence ID" value="GAK56894.1"/>
    <property type="molecule type" value="Genomic_DNA"/>
</dbReference>